<evidence type="ECO:0000256" key="1">
    <source>
        <dbReference type="SAM" id="Coils"/>
    </source>
</evidence>
<dbReference type="Gene3D" id="3.40.50.150">
    <property type="entry name" value="Vaccinia Virus protein VP39"/>
    <property type="match status" value="1"/>
</dbReference>
<comment type="caution">
    <text evidence="4">The sequence shown here is derived from an EMBL/GenBank/DDBJ whole genome shotgun (WGS) entry which is preliminary data.</text>
</comment>
<keyword evidence="1" id="KW-0175">Coiled coil</keyword>
<proteinExistence type="predicted"/>
<feature type="coiled-coil region" evidence="1">
    <location>
        <begin position="90"/>
        <end position="117"/>
    </location>
</feature>
<dbReference type="SUPFAM" id="SSF53335">
    <property type="entry name" value="S-adenosyl-L-methionine-dependent methyltransferases"/>
    <property type="match status" value="1"/>
</dbReference>
<dbReference type="GO" id="GO:0003676">
    <property type="term" value="F:nucleic acid binding"/>
    <property type="evidence" value="ECO:0007669"/>
    <property type="project" value="InterPro"/>
</dbReference>
<sequence>MITIRHTHEDGTLIHGTSKGDGVFEIVRKWENGNFRYFPSMARQGLPCIGLRHSRDQVADRWAINAAAKALRAAGFEVEVEIDDTPRDRAKVLEDKAERLEDRRDALETKANRHASAAAAAHDRADQISERFAGGQPKILGHHSQRRYEVDQKRMHAAMSKSVREDKAAQEIAGRASAVGANMRYSAKPSVTKRRIDSAINEIKRIDRDLAGYTRRHLDHHGNPLFIDKHEPASGDHRERLLARRAQLEKQLEYDRAQLEAAKAAGWIEWGPDNVHVGDLVEYWVRGRKRPVLKVNKKTIAVQSEYSWPDKVEFSKILSVECPHEDMSVPVTEPPSAGPVTAPHPSPTPAPRKIQVAKVDVDELTAKIAASILEVPRDSDAFFSPPAVVERVLDAAELESGMLVLEPSAGNGALAKAAAAEGCEVHCVERYPVLSQNLLDLDVAGIVGLTTGDFLEVTPDQYPTKFDRVLMNPPFSKGQDKQHVTHALRFLKPDGLLVAVMSSGVTHRQNKHTLAFSDLVWKRGGHITPLPDNAFAISGTDVRTVLVVIPAPEE</sequence>
<name>A0A4R4W6L1_9ACTN</name>
<dbReference type="InterPro" id="IPR021944">
    <property type="entry name" value="DUF3560"/>
</dbReference>
<reference evidence="4 5" key="1">
    <citation type="submission" date="2019-03" db="EMBL/GenBank/DDBJ databases">
        <title>Draft genome sequences of novel Actinobacteria.</title>
        <authorList>
            <person name="Sahin N."/>
            <person name="Ay H."/>
            <person name="Saygin H."/>
        </authorList>
    </citation>
    <scope>NUCLEOTIDE SEQUENCE [LARGE SCALE GENOMIC DNA]</scope>
    <source>
        <strain evidence="4 5">KC712</strain>
    </source>
</reference>
<dbReference type="Proteomes" id="UP000294543">
    <property type="component" value="Unassembled WGS sequence"/>
</dbReference>
<protein>
    <submittedName>
        <fullName evidence="4">DUF3560 domain-containing protein</fullName>
    </submittedName>
</protein>
<evidence type="ECO:0000313" key="4">
    <source>
        <dbReference type="EMBL" id="TDD11304.1"/>
    </source>
</evidence>
<dbReference type="GO" id="GO:0008168">
    <property type="term" value="F:methyltransferase activity"/>
    <property type="evidence" value="ECO:0007669"/>
    <property type="project" value="InterPro"/>
</dbReference>
<dbReference type="OrthoDB" id="270332at2"/>
<dbReference type="GO" id="GO:0032259">
    <property type="term" value="P:methylation"/>
    <property type="evidence" value="ECO:0007669"/>
    <property type="project" value="InterPro"/>
</dbReference>
<dbReference type="InterPro" id="IPR002052">
    <property type="entry name" value="DNA_methylase_N6_adenine_CS"/>
</dbReference>
<feature type="region of interest" description="Disordered" evidence="2">
    <location>
        <begin position="327"/>
        <end position="351"/>
    </location>
</feature>
<dbReference type="PRINTS" id="PR00507">
    <property type="entry name" value="N12N6MTFRASE"/>
</dbReference>
<dbReference type="EMBL" id="SMKP01000220">
    <property type="protein sequence ID" value="TDD11304.1"/>
    <property type="molecule type" value="Genomic_DNA"/>
</dbReference>
<dbReference type="AlphaFoldDB" id="A0A4R4W6L1"/>
<dbReference type="Pfam" id="PF12083">
    <property type="entry name" value="DUF3560"/>
    <property type="match status" value="1"/>
</dbReference>
<gene>
    <name evidence="4" type="ORF">E1294_45235</name>
</gene>
<evidence type="ECO:0000313" key="5">
    <source>
        <dbReference type="Proteomes" id="UP000294543"/>
    </source>
</evidence>
<dbReference type="Pfam" id="PF05175">
    <property type="entry name" value="MTS"/>
    <property type="match status" value="1"/>
</dbReference>
<feature type="domain" description="Methyltransferase small" evidence="3">
    <location>
        <begin position="447"/>
        <end position="506"/>
    </location>
</feature>
<evidence type="ECO:0000256" key="2">
    <source>
        <dbReference type="SAM" id="MobiDB-lite"/>
    </source>
</evidence>
<evidence type="ECO:0000259" key="3">
    <source>
        <dbReference type="Pfam" id="PF05175"/>
    </source>
</evidence>
<dbReference type="InterPro" id="IPR007848">
    <property type="entry name" value="Small_mtfrase_dom"/>
</dbReference>
<feature type="coiled-coil region" evidence="1">
    <location>
        <begin position="196"/>
        <end position="265"/>
    </location>
</feature>
<organism evidence="4 5">
    <name type="scientific">Nonomuraea diastatica</name>
    <dbReference type="NCBI Taxonomy" id="1848329"/>
    <lineage>
        <taxon>Bacteria</taxon>
        <taxon>Bacillati</taxon>
        <taxon>Actinomycetota</taxon>
        <taxon>Actinomycetes</taxon>
        <taxon>Streptosporangiales</taxon>
        <taxon>Streptosporangiaceae</taxon>
        <taxon>Nonomuraea</taxon>
    </lineage>
</organism>
<accession>A0A4R4W6L1</accession>
<feature type="compositionally biased region" description="Pro residues" evidence="2">
    <location>
        <begin position="332"/>
        <end position="350"/>
    </location>
</feature>
<dbReference type="PROSITE" id="PS00092">
    <property type="entry name" value="N6_MTASE"/>
    <property type="match status" value="1"/>
</dbReference>
<dbReference type="InterPro" id="IPR029063">
    <property type="entry name" value="SAM-dependent_MTases_sf"/>
</dbReference>
<keyword evidence="5" id="KW-1185">Reference proteome</keyword>
<dbReference type="RefSeq" id="WP_132517857.1">
    <property type="nucleotide sequence ID" value="NZ_SMKP01000220.1"/>
</dbReference>